<dbReference type="KEGG" id="hcz:G9Q37_00835"/>
<sequence>MDDSTSHVGERRLFLAGYMLPEDRWPAFNWDWLAALKAGKPLSTLHMTQSFKGWSHDERLIKLRQLVEVIANHRPVSVEVSVSTRDFKEILEDHSPYDLRHPYFSCFIAFAVTSARTVNELGLQGPINFIFDEQGKLGTDAAIWYEPMRQMQAPEVQALMGPKPVFRSDDNEPGLQAADMLAWFRRLLSEPTCTDEQRLYADAIIFNHGVAEIPKEMLESWAAHFATVPGIEDVKGKRGSVNKTIDRVLSAFPPERALSVMEQVDHISKRSRWIKNFLTRVGLERVWKWYAKRPIRLR</sequence>
<reference evidence="1 2" key="1">
    <citation type="submission" date="2020-03" db="EMBL/GenBank/DDBJ databases">
        <title>Hydrogenophaga sp. nov. isolated from cyanobacterial mat.</title>
        <authorList>
            <person name="Thorat V."/>
            <person name="Kirdat K."/>
            <person name="Tiwarekar B."/>
            <person name="Costa E.D."/>
            <person name="Yadav A."/>
        </authorList>
    </citation>
    <scope>NUCLEOTIDE SEQUENCE [LARGE SCALE GENOMIC DNA]</scope>
    <source>
        <strain evidence="1 2">BA0156</strain>
    </source>
</reference>
<dbReference type="AlphaFoldDB" id="A0A6G8ICJ3"/>
<accession>A0A6G8ICJ3</accession>
<gene>
    <name evidence="1" type="ORF">G9Q37_00835</name>
</gene>
<dbReference type="Pfam" id="PF12686">
    <property type="entry name" value="DUF3800"/>
    <property type="match status" value="1"/>
</dbReference>
<evidence type="ECO:0000313" key="2">
    <source>
        <dbReference type="Proteomes" id="UP000503162"/>
    </source>
</evidence>
<dbReference type="EMBL" id="CP049989">
    <property type="protein sequence ID" value="QIM50775.1"/>
    <property type="molecule type" value="Genomic_DNA"/>
</dbReference>
<name>A0A6G8ICJ3_9BURK</name>
<organism evidence="1 2">
    <name type="scientific">Hydrogenophaga crocea</name>
    <dbReference type="NCBI Taxonomy" id="2716225"/>
    <lineage>
        <taxon>Bacteria</taxon>
        <taxon>Pseudomonadati</taxon>
        <taxon>Pseudomonadota</taxon>
        <taxon>Betaproteobacteria</taxon>
        <taxon>Burkholderiales</taxon>
        <taxon>Comamonadaceae</taxon>
        <taxon>Hydrogenophaga</taxon>
    </lineage>
</organism>
<proteinExistence type="predicted"/>
<keyword evidence="2" id="KW-1185">Reference proteome</keyword>
<dbReference type="InterPro" id="IPR024524">
    <property type="entry name" value="DUF3800"/>
</dbReference>
<evidence type="ECO:0000313" key="1">
    <source>
        <dbReference type="EMBL" id="QIM50775.1"/>
    </source>
</evidence>
<protein>
    <submittedName>
        <fullName evidence="1">DUF3800 domain-containing protein</fullName>
    </submittedName>
</protein>
<dbReference type="RefSeq" id="WP_166223155.1">
    <property type="nucleotide sequence ID" value="NZ_CP049989.1"/>
</dbReference>
<dbReference type="Proteomes" id="UP000503162">
    <property type="component" value="Chromosome"/>
</dbReference>